<evidence type="ECO:0000256" key="9">
    <source>
        <dbReference type="ARBA" id="ARBA00023136"/>
    </source>
</evidence>
<dbReference type="GO" id="GO:0016020">
    <property type="term" value="C:membrane"/>
    <property type="evidence" value="ECO:0007669"/>
    <property type="project" value="UniProtKB-SubCell"/>
</dbReference>
<evidence type="ECO:0000313" key="12">
    <source>
        <dbReference type="EMBL" id="BAU26676.1"/>
    </source>
</evidence>
<dbReference type="PANTHER" id="PTHR35457:SF1">
    <property type="entry name" value="HEME A SYNTHASE"/>
    <property type="match status" value="1"/>
</dbReference>
<comment type="pathway">
    <text evidence="11">Porphyrin-containing compound metabolism.</text>
</comment>
<gene>
    <name evidence="12" type="primary">ctaA</name>
    <name evidence="12" type="ORF">CB4_00818</name>
</gene>
<dbReference type="EMBL" id="AP017312">
    <property type="protein sequence ID" value="BAU26676.1"/>
    <property type="molecule type" value="Genomic_DNA"/>
</dbReference>
<evidence type="ECO:0000256" key="6">
    <source>
        <dbReference type="ARBA" id="ARBA00023002"/>
    </source>
</evidence>
<keyword evidence="8" id="KW-0350">Heme biosynthesis</keyword>
<keyword evidence="4" id="KW-0479">Metal-binding</keyword>
<comment type="subcellular location">
    <subcellularLocation>
        <location evidence="1">Membrane</location>
        <topology evidence="1">Multi-pass membrane protein</topology>
    </subcellularLocation>
</comment>
<evidence type="ECO:0000313" key="13">
    <source>
        <dbReference type="Proteomes" id="UP000217696"/>
    </source>
</evidence>
<keyword evidence="13" id="KW-1185">Reference proteome</keyword>
<dbReference type="Proteomes" id="UP000217696">
    <property type="component" value="Chromosome"/>
</dbReference>
<keyword evidence="5" id="KW-1133">Transmembrane helix</keyword>
<dbReference type="AlphaFoldDB" id="A0A0U4NCK9"/>
<keyword evidence="3" id="KW-0812">Transmembrane</keyword>
<dbReference type="GO" id="GO:0006784">
    <property type="term" value="P:heme A biosynthetic process"/>
    <property type="evidence" value="ECO:0007669"/>
    <property type="project" value="InterPro"/>
</dbReference>
<dbReference type="InterPro" id="IPR003780">
    <property type="entry name" value="COX15/CtaA_fam"/>
</dbReference>
<accession>A0A0U4NCK9</accession>
<reference evidence="12 13" key="1">
    <citation type="submission" date="2015-12" db="EMBL/GenBank/DDBJ databases">
        <title>Genome sequence of Aneurinibacillus soli.</title>
        <authorList>
            <person name="Lee J.S."/>
            <person name="Lee K.C."/>
            <person name="Kim K.K."/>
            <person name="Lee B.W."/>
        </authorList>
    </citation>
    <scope>NUCLEOTIDE SEQUENCE [LARGE SCALE GENOMIC DNA]</scope>
    <source>
        <strain evidence="12 13">CB4</strain>
    </source>
</reference>
<evidence type="ECO:0000256" key="5">
    <source>
        <dbReference type="ARBA" id="ARBA00022989"/>
    </source>
</evidence>
<name>A0A0U4NCK9_9BACL</name>
<sequence length="311" mass="33890">MGYRLPFVTSVAIFLLLIAGALVVGLDAGLACSDWPLCNGHIIPPMEGKIIIEYTHRMLSTTIGFIVLANVYMAWRHRKESPKAAKLTFVSLILLGVVAVLGGVNVLHKLPRGFTAMDTSAAMLLFATYVTITGINLAQHRRENGQFEENRNVLALRKRAMWATGAIYLQIVLGAFIKHSHAGKVWVLGGDEWLSELITSQTVAEVLMYLHFVISVVVAGAIISLFFHSMQKKVLKFEASMVAGLLVLEIVAGFADISANLALWASIMHTSLSSLLFAFSVFMTVETRLGGELLRSGSLVSQRHHSTGNLG</sequence>
<keyword evidence="2" id="KW-1003">Cell membrane</keyword>
<proteinExistence type="predicted"/>
<evidence type="ECO:0000256" key="2">
    <source>
        <dbReference type="ARBA" id="ARBA00022475"/>
    </source>
</evidence>
<evidence type="ECO:0000256" key="11">
    <source>
        <dbReference type="ARBA" id="ARBA00023444"/>
    </source>
</evidence>
<organism evidence="12 13">
    <name type="scientific">Aneurinibacillus soli</name>
    <dbReference type="NCBI Taxonomy" id="1500254"/>
    <lineage>
        <taxon>Bacteria</taxon>
        <taxon>Bacillati</taxon>
        <taxon>Bacillota</taxon>
        <taxon>Bacilli</taxon>
        <taxon>Bacillales</taxon>
        <taxon>Paenibacillaceae</taxon>
        <taxon>Aneurinibacillus group</taxon>
        <taxon>Aneurinibacillus</taxon>
    </lineage>
</organism>
<evidence type="ECO:0000256" key="3">
    <source>
        <dbReference type="ARBA" id="ARBA00022692"/>
    </source>
</evidence>
<keyword evidence="7" id="KW-0408">Iron</keyword>
<evidence type="ECO:0000256" key="4">
    <source>
        <dbReference type="ARBA" id="ARBA00022723"/>
    </source>
</evidence>
<dbReference type="GO" id="GO:0016491">
    <property type="term" value="F:oxidoreductase activity"/>
    <property type="evidence" value="ECO:0007669"/>
    <property type="project" value="UniProtKB-KW"/>
</dbReference>
<dbReference type="PANTHER" id="PTHR35457">
    <property type="entry name" value="HEME A SYNTHASE"/>
    <property type="match status" value="1"/>
</dbReference>
<protein>
    <submittedName>
        <fullName evidence="12">Heme A synthase</fullName>
        <ecNumber evidence="12">1.3.-.-</ecNumber>
    </submittedName>
</protein>
<evidence type="ECO:0000256" key="1">
    <source>
        <dbReference type="ARBA" id="ARBA00004141"/>
    </source>
</evidence>
<keyword evidence="6 12" id="KW-0560">Oxidoreductase</keyword>
<keyword evidence="9" id="KW-0472">Membrane</keyword>
<evidence type="ECO:0000256" key="10">
    <source>
        <dbReference type="ARBA" id="ARBA00023157"/>
    </source>
</evidence>
<keyword evidence="10" id="KW-1015">Disulfide bond</keyword>
<dbReference type="EC" id="1.3.-.-" evidence="12"/>
<evidence type="ECO:0000256" key="8">
    <source>
        <dbReference type="ARBA" id="ARBA00023133"/>
    </source>
</evidence>
<dbReference type="GO" id="GO:0046872">
    <property type="term" value="F:metal ion binding"/>
    <property type="evidence" value="ECO:0007669"/>
    <property type="project" value="UniProtKB-KW"/>
</dbReference>
<dbReference type="KEGG" id="asoc:CB4_00818"/>
<dbReference type="RefSeq" id="WP_157737778.1">
    <property type="nucleotide sequence ID" value="NZ_AP017312.1"/>
</dbReference>
<dbReference type="Pfam" id="PF02628">
    <property type="entry name" value="COX15-CtaA"/>
    <property type="match status" value="1"/>
</dbReference>
<dbReference type="InterPro" id="IPR050450">
    <property type="entry name" value="COX15/CtaA_HemeA_synthase"/>
</dbReference>
<evidence type="ECO:0000256" key="7">
    <source>
        <dbReference type="ARBA" id="ARBA00023004"/>
    </source>
</evidence>